<name>A0AAN9AP73_9CAEN</name>
<dbReference type="Proteomes" id="UP001374579">
    <property type="component" value="Unassembled WGS sequence"/>
</dbReference>
<evidence type="ECO:0000313" key="2">
    <source>
        <dbReference type="EMBL" id="KAK7090578.1"/>
    </source>
</evidence>
<proteinExistence type="predicted"/>
<dbReference type="AlphaFoldDB" id="A0AAN9AP73"/>
<comment type="caution">
    <text evidence="2">The sequence shown here is derived from an EMBL/GenBank/DDBJ whole genome shotgun (WGS) entry which is preliminary data.</text>
</comment>
<feature type="compositionally biased region" description="Acidic residues" evidence="1">
    <location>
        <begin position="174"/>
        <end position="191"/>
    </location>
</feature>
<accession>A0AAN9AP73</accession>
<dbReference type="EMBL" id="JBAMIC010000024">
    <property type="protein sequence ID" value="KAK7090578.1"/>
    <property type="molecule type" value="Genomic_DNA"/>
</dbReference>
<organism evidence="2 3">
    <name type="scientific">Littorina saxatilis</name>
    <dbReference type="NCBI Taxonomy" id="31220"/>
    <lineage>
        <taxon>Eukaryota</taxon>
        <taxon>Metazoa</taxon>
        <taxon>Spiralia</taxon>
        <taxon>Lophotrochozoa</taxon>
        <taxon>Mollusca</taxon>
        <taxon>Gastropoda</taxon>
        <taxon>Caenogastropoda</taxon>
        <taxon>Littorinimorpha</taxon>
        <taxon>Littorinoidea</taxon>
        <taxon>Littorinidae</taxon>
        <taxon>Littorina</taxon>
    </lineage>
</organism>
<gene>
    <name evidence="2" type="ORF">V1264_010353</name>
</gene>
<protein>
    <submittedName>
        <fullName evidence="2">Uncharacterized protein</fullName>
    </submittedName>
</protein>
<keyword evidence="3" id="KW-1185">Reference proteome</keyword>
<evidence type="ECO:0000313" key="3">
    <source>
        <dbReference type="Proteomes" id="UP001374579"/>
    </source>
</evidence>
<sequence>MTTVPLFFGFYVYSGEDCTSAFKGKGKVGPLKKLEKNPKFHTAFRQLGDDWDVKLRVVKQLEEFTCLMYNYSREKSVDVVREKLLRKMVGDNEKLASKCKVDLACQSALMPHIQRVNHRVALYKRAHEGILERPKPYDQGQGWMKNADGVLEPVWCLKPILPVSLIDLLADGGCGEEDDEEDEEEDEEVDFDAFAKSDDEF</sequence>
<reference evidence="2 3" key="1">
    <citation type="submission" date="2024-02" db="EMBL/GenBank/DDBJ databases">
        <title>Chromosome-scale genome assembly of the rough periwinkle Littorina saxatilis.</title>
        <authorList>
            <person name="De Jode A."/>
            <person name="Faria R."/>
            <person name="Formenti G."/>
            <person name="Sims Y."/>
            <person name="Smith T.P."/>
            <person name="Tracey A."/>
            <person name="Wood J.M.D."/>
            <person name="Zagrodzka Z.B."/>
            <person name="Johannesson K."/>
            <person name="Butlin R.K."/>
            <person name="Leder E.H."/>
        </authorList>
    </citation>
    <scope>NUCLEOTIDE SEQUENCE [LARGE SCALE GENOMIC DNA]</scope>
    <source>
        <strain evidence="2">Snail1</strain>
        <tissue evidence="2">Muscle</tissue>
    </source>
</reference>
<feature type="region of interest" description="Disordered" evidence="1">
    <location>
        <begin position="172"/>
        <end position="201"/>
    </location>
</feature>
<evidence type="ECO:0000256" key="1">
    <source>
        <dbReference type="SAM" id="MobiDB-lite"/>
    </source>
</evidence>